<organism evidence="2 3">
    <name type="scientific">Sulfurimonas aquatica</name>
    <dbReference type="NCBI Taxonomy" id="2672570"/>
    <lineage>
        <taxon>Bacteria</taxon>
        <taxon>Pseudomonadati</taxon>
        <taxon>Campylobacterota</taxon>
        <taxon>Epsilonproteobacteria</taxon>
        <taxon>Campylobacterales</taxon>
        <taxon>Sulfurimonadaceae</taxon>
        <taxon>Sulfurimonas</taxon>
    </lineage>
</organism>
<dbReference type="EMBL" id="CP046072">
    <property type="protein sequence ID" value="QSZ40969.1"/>
    <property type="molecule type" value="Genomic_DNA"/>
</dbReference>
<feature type="chain" id="PRO_5037294449" evidence="1">
    <location>
        <begin position="22"/>
        <end position="120"/>
    </location>
</feature>
<name>A0A975AYK8_9BACT</name>
<evidence type="ECO:0000313" key="3">
    <source>
        <dbReference type="Proteomes" id="UP000671852"/>
    </source>
</evidence>
<feature type="signal peptide" evidence="1">
    <location>
        <begin position="1"/>
        <end position="21"/>
    </location>
</feature>
<keyword evidence="3" id="KW-1185">Reference proteome</keyword>
<accession>A0A975AYK8</accession>
<keyword evidence="1" id="KW-0732">Signal</keyword>
<evidence type="ECO:0000313" key="2">
    <source>
        <dbReference type="EMBL" id="QSZ40969.1"/>
    </source>
</evidence>
<reference evidence="2" key="1">
    <citation type="submission" date="2019-11" db="EMBL/GenBank/DDBJ databases">
        <authorList>
            <person name="Kojima H."/>
        </authorList>
    </citation>
    <scope>NUCLEOTIDE SEQUENCE</scope>
    <source>
        <strain evidence="2">H1576</strain>
    </source>
</reference>
<gene>
    <name evidence="2" type="ORF">GJV85_02175</name>
</gene>
<protein>
    <submittedName>
        <fullName evidence="2">Uncharacterized protein</fullName>
    </submittedName>
</protein>
<dbReference type="AlphaFoldDB" id="A0A975AYK8"/>
<dbReference type="RefSeq" id="WP_207562242.1">
    <property type="nucleotide sequence ID" value="NZ_CP046072.1"/>
</dbReference>
<proteinExistence type="predicted"/>
<evidence type="ECO:0000256" key="1">
    <source>
        <dbReference type="SAM" id="SignalP"/>
    </source>
</evidence>
<sequence length="120" mass="13966">MKTILLSLIITTSLFSAPAFTKERELKNADGTTFMAKAQGNQHLNWLITQDGEILKYNQKSKNFEYAKIEKNELKASGVKYEKNNSKRARAIGRVNKLNHQELYKLWGEKQKLHRSKFKH</sequence>
<reference evidence="2" key="2">
    <citation type="submission" date="2021-04" db="EMBL/GenBank/DDBJ databases">
        <title>Isolation and characterization of a novel species of the genus Sulfurimonas.</title>
        <authorList>
            <person name="Fukui M."/>
        </authorList>
    </citation>
    <scope>NUCLEOTIDE SEQUENCE</scope>
    <source>
        <strain evidence="2">H1576</strain>
    </source>
</reference>
<dbReference type="Proteomes" id="UP000671852">
    <property type="component" value="Chromosome"/>
</dbReference>
<dbReference type="KEGG" id="saqt:GJV85_02175"/>